<dbReference type="RefSeq" id="WP_120798993.1">
    <property type="nucleotide sequence ID" value="NZ_RBXL01000001.1"/>
</dbReference>
<name>A0A495VC82_9GAMM</name>
<gene>
    <name evidence="1" type="ORF">BDD21_4493</name>
</gene>
<dbReference type="Proteomes" id="UP000274556">
    <property type="component" value="Unassembled WGS sequence"/>
</dbReference>
<comment type="caution">
    <text evidence="1">The sequence shown here is derived from an EMBL/GenBank/DDBJ whole genome shotgun (WGS) entry which is preliminary data.</text>
</comment>
<accession>A0A495VC82</accession>
<keyword evidence="2" id="KW-1185">Reference proteome</keyword>
<dbReference type="AlphaFoldDB" id="A0A495VC82"/>
<organism evidence="1 2">
    <name type="scientific">Thiocapsa rosea</name>
    <dbReference type="NCBI Taxonomy" id="69360"/>
    <lineage>
        <taxon>Bacteria</taxon>
        <taxon>Pseudomonadati</taxon>
        <taxon>Pseudomonadota</taxon>
        <taxon>Gammaproteobacteria</taxon>
        <taxon>Chromatiales</taxon>
        <taxon>Chromatiaceae</taxon>
        <taxon>Thiocapsa</taxon>
    </lineage>
</organism>
<protein>
    <recommendedName>
        <fullName evidence="3">2,3-bisphosphoglycerate-independent phosphoglycerate mutase</fullName>
    </recommendedName>
</protein>
<evidence type="ECO:0008006" key="3">
    <source>
        <dbReference type="Google" id="ProtNLM"/>
    </source>
</evidence>
<reference evidence="1 2" key="1">
    <citation type="submission" date="2018-10" db="EMBL/GenBank/DDBJ databases">
        <title>Genomic Encyclopedia of Archaeal and Bacterial Type Strains, Phase II (KMG-II): from individual species to whole genera.</title>
        <authorList>
            <person name="Goeker M."/>
        </authorList>
    </citation>
    <scope>NUCLEOTIDE SEQUENCE [LARGE SCALE GENOMIC DNA]</scope>
    <source>
        <strain evidence="1 2">DSM 235</strain>
    </source>
</reference>
<dbReference type="OrthoDB" id="5295974at2"/>
<dbReference type="EMBL" id="RBXL01000001">
    <property type="protein sequence ID" value="RKT46949.1"/>
    <property type="molecule type" value="Genomic_DNA"/>
</dbReference>
<evidence type="ECO:0000313" key="1">
    <source>
        <dbReference type="EMBL" id="RKT46949.1"/>
    </source>
</evidence>
<proteinExistence type="predicted"/>
<sequence>MLTLICPGLLGPIPTAPETLPKVPAIDRLLARAERIPTGGHDAATALLRHVGVSTDPERDAPTAAISLLGEAPDERPDGYWMHADPVHLRPDRDRLLLFAGTGVAPDRAEADALVALFNSHFAADGLRLTAPHPNRWYLGADRALDLRTEPLERVIGGPVPLEVPSGADARRWRGLMNEVQMLFYASEVNRLREQARRPAINGIWTWGGGVLPDRSGAPPDAVVGDDPLAAGLARWCGVAHRALEGWSPLESLPGRRHLVLWDRLGAALLERDLDGWSTALLALDTTIAVLEAQIKRGGLAAVLLDPCEDIAYRLTRSTVRRFWRRDGLAQRLVRRS</sequence>
<evidence type="ECO:0000313" key="2">
    <source>
        <dbReference type="Proteomes" id="UP000274556"/>
    </source>
</evidence>